<feature type="domain" description="Phage capsid-like C-terminal" evidence="2">
    <location>
        <begin position="119"/>
        <end position="228"/>
    </location>
</feature>
<evidence type="ECO:0000313" key="3">
    <source>
        <dbReference type="EMBL" id="SEN63740.1"/>
    </source>
</evidence>
<dbReference type="Gene3D" id="3.30.2400.10">
    <property type="entry name" value="Major capsid protein gp5"/>
    <property type="match status" value="1"/>
</dbReference>
<evidence type="ECO:0000256" key="1">
    <source>
        <dbReference type="ARBA" id="ARBA00004328"/>
    </source>
</evidence>
<dbReference type="InterPro" id="IPR024455">
    <property type="entry name" value="Phage_capsid"/>
</dbReference>
<dbReference type="SUPFAM" id="SSF56563">
    <property type="entry name" value="Major capsid protein gp5"/>
    <property type="match status" value="1"/>
</dbReference>
<dbReference type="InterPro" id="IPR054612">
    <property type="entry name" value="Phage_capsid-like_C"/>
</dbReference>
<dbReference type="RefSeq" id="WP_090634425.1">
    <property type="nucleotide sequence ID" value="NZ_FOCP01000029.1"/>
</dbReference>
<accession>A0A1H8I4K7</accession>
<dbReference type="Pfam" id="PF05065">
    <property type="entry name" value="Phage_capsid"/>
    <property type="match status" value="1"/>
</dbReference>
<evidence type="ECO:0000313" key="4">
    <source>
        <dbReference type="Proteomes" id="UP000199459"/>
    </source>
</evidence>
<gene>
    <name evidence="3" type="ORF">SAMN05216325_12917</name>
</gene>
<comment type="subcellular location">
    <subcellularLocation>
        <location evidence="1">Virion</location>
    </subcellularLocation>
</comment>
<sequence length="374" mass="40375">MTQVSEKDPVEVVKAAFSEFQEAHNKRYNELQSQTDRLEELLNRPGALDATLDSLYGNKRAKRCAVTSDGRKLPILAKDESFAAHHPVNRNEPEQWSIGDFVKQSMGVAQRQNSALETGAATVPTFLGSRIVDDIRARNTLIRAGAMTLPIDGKTVISRIDADPTVYVHTEAAADISTSLPTFTPITLEPKTLVAQVPLSVELVADSANLDSLLRTSLAAAFAAKLDTVGITALLADSDIEESASGQDPATWAGVVAAVGEHLGNDGDLPSSLISNAAEFNTRNSETVTAGEWLGRPQYLDGMADLFSTSMTAGKFLLGDFATGLILAVRQDMRLELIRWNGLSDATHALVAYMRGQFYVTQPRSLFRGLKTVV</sequence>
<protein>
    <submittedName>
        <fullName evidence="3">Phage major capsid protein, HK97 family</fullName>
    </submittedName>
</protein>
<evidence type="ECO:0000259" key="2">
    <source>
        <dbReference type="Pfam" id="PF05065"/>
    </source>
</evidence>
<dbReference type="EMBL" id="FOCP01000029">
    <property type="protein sequence ID" value="SEN63740.1"/>
    <property type="molecule type" value="Genomic_DNA"/>
</dbReference>
<dbReference type="Proteomes" id="UP000199459">
    <property type="component" value="Unassembled WGS sequence"/>
</dbReference>
<organism evidence="3 4">
    <name type="scientific">Nitrosomonas marina</name>
    <dbReference type="NCBI Taxonomy" id="917"/>
    <lineage>
        <taxon>Bacteria</taxon>
        <taxon>Pseudomonadati</taxon>
        <taxon>Pseudomonadota</taxon>
        <taxon>Betaproteobacteria</taxon>
        <taxon>Nitrosomonadales</taxon>
        <taxon>Nitrosomonadaceae</taxon>
        <taxon>Nitrosomonas</taxon>
    </lineage>
</organism>
<name>A0A1H8I4K7_9PROT</name>
<dbReference type="AlphaFoldDB" id="A0A1H8I4K7"/>
<dbReference type="OrthoDB" id="8543984at2"/>
<reference evidence="3 4" key="1">
    <citation type="submission" date="2016-10" db="EMBL/GenBank/DDBJ databases">
        <authorList>
            <person name="de Groot N.N."/>
        </authorList>
    </citation>
    <scope>NUCLEOTIDE SEQUENCE [LARGE SCALE GENOMIC DNA]</scope>
    <source>
        <strain evidence="3 4">Nm22</strain>
    </source>
</reference>
<dbReference type="NCBIfam" id="TIGR01554">
    <property type="entry name" value="major_cap_HK97"/>
    <property type="match status" value="1"/>
</dbReference>
<proteinExistence type="predicted"/>